<evidence type="ECO:0000313" key="3">
    <source>
        <dbReference type="Proteomes" id="UP000626109"/>
    </source>
</evidence>
<protein>
    <recommendedName>
        <fullName evidence="1">Carbamoyltransferase C-terminal domain-containing protein</fullName>
    </recommendedName>
</protein>
<organism evidence="2 3">
    <name type="scientific">Polarella glacialis</name>
    <name type="common">Dinoflagellate</name>
    <dbReference type="NCBI Taxonomy" id="89957"/>
    <lineage>
        <taxon>Eukaryota</taxon>
        <taxon>Sar</taxon>
        <taxon>Alveolata</taxon>
        <taxon>Dinophyceae</taxon>
        <taxon>Suessiales</taxon>
        <taxon>Suessiaceae</taxon>
        <taxon>Polarella</taxon>
    </lineage>
</organism>
<name>A0A813IHI0_POLGL</name>
<dbReference type="EMBL" id="CAJNNW010009274">
    <property type="protein sequence ID" value="CAE8650835.1"/>
    <property type="molecule type" value="Genomic_DNA"/>
</dbReference>
<dbReference type="InterPro" id="IPR038152">
    <property type="entry name" value="Carbam_trans_C_sf"/>
</dbReference>
<dbReference type="PANTHER" id="PTHR34847">
    <property type="entry name" value="NODULATION PROTEIN U"/>
    <property type="match status" value="1"/>
</dbReference>
<gene>
    <name evidence="2" type="ORF">PGLA2088_LOCUS8626</name>
</gene>
<dbReference type="PANTHER" id="PTHR34847:SF1">
    <property type="entry name" value="NODULATION PROTEIN U"/>
    <property type="match status" value="1"/>
</dbReference>
<dbReference type="InterPro" id="IPR031730">
    <property type="entry name" value="Carbam_trans_C"/>
</dbReference>
<evidence type="ECO:0000313" key="2">
    <source>
        <dbReference type="EMBL" id="CAE8650835.1"/>
    </source>
</evidence>
<sequence>MRDRMNRLKFRQWYRPVAPMIADEALEQVFGRKVKSTTMSMAPRVLEDIRKKFPALVHLDGTARQQSVSESDEPFVHALLLAVGRLTGLAALISTSFNSRGKPIANTIRECLRMLD</sequence>
<reference evidence="2" key="1">
    <citation type="submission" date="2021-02" db="EMBL/GenBank/DDBJ databases">
        <authorList>
            <person name="Dougan E. K."/>
            <person name="Rhodes N."/>
            <person name="Thang M."/>
            <person name="Chan C."/>
        </authorList>
    </citation>
    <scope>NUCLEOTIDE SEQUENCE</scope>
</reference>
<evidence type="ECO:0000259" key="1">
    <source>
        <dbReference type="Pfam" id="PF16861"/>
    </source>
</evidence>
<dbReference type="Proteomes" id="UP000626109">
    <property type="component" value="Unassembled WGS sequence"/>
</dbReference>
<dbReference type="InterPro" id="IPR051338">
    <property type="entry name" value="NodU/CmcH_Carbamoyltrnsfr"/>
</dbReference>
<comment type="caution">
    <text evidence="2">The sequence shown here is derived from an EMBL/GenBank/DDBJ whole genome shotgun (WGS) entry which is preliminary data.</text>
</comment>
<proteinExistence type="predicted"/>
<dbReference type="AlphaFoldDB" id="A0A813IHI0"/>
<dbReference type="Pfam" id="PF16861">
    <property type="entry name" value="Carbam_trans_C"/>
    <property type="match status" value="1"/>
</dbReference>
<accession>A0A813IHI0</accession>
<feature type="domain" description="Carbamoyltransferase C-terminal" evidence="1">
    <location>
        <begin position="1"/>
        <end position="115"/>
    </location>
</feature>
<dbReference type="Gene3D" id="3.90.870.20">
    <property type="entry name" value="Carbamoyltransferase, C-terminal domain"/>
    <property type="match status" value="1"/>
</dbReference>